<keyword evidence="2" id="KW-1185">Reference proteome</keyword>
<sequence>MLRSYAAAWIQRTYSEISSISQRVEPLRKLPINSNFAQKSTRTTRNSSAISTTNYVFERSAGDCQGFVKVQIGPIVRRVIAAGQWAVTRHNCR</sequence>
<protein>
    <submittedName>
        <fullName evidence="1">Uncharacterized protein</fullName>
    </submittedName>
</protein>
<organism evidence="1 2">
    <name type="scientific">Leptosia nina</name>
    <dbReference type="NCBI Taxonomy" id="320188"/>
    <lineage>
        <taxon>Eukaryota</taxon>
        <taxon>Metazoa</taxon>
        <taxon>Ecdysozoa</taxon>
        <taxon>Arthropoda</taxon>
        <taxon>Hexapoda</taxon>
        <taxon>Insecta</taxon>
        <taxon>Pterygota</taxon>
        <taxon>Neoptera</taxon>
        <taxon>Endopterygota</taxon>
        <taxon>Lepidoptera</taxon>
        <taxon>Glossata</taxon>
        <taxon>Ditrysia</taxon>
        <taxon>Papilionoidea</taxon>
        <taxon>Pieridae</taxon>
        <taxon>Pierinae</taxon>
        <taxon>Leptosia</taxon>
    </lineage>
</organism>
<dbReference type="AlphaFoldDB" id="A0AAV1J5Q0"/>
<dbReference type="Proteomes" id="UP001497472">
    <property type="component" value="Unassembled WGS sequence"/>
</dbReference>
<gene>
    <name evidence="1" type="ORF">LNINA_LOCUS4483</name>
</gene>
<comment type="caution">
    <text evidence="1">The sequence shown here is derived from an EMBL/GenBank/DDBJ whole genome shotgun (WGS) entry which is preliminary data.</text>
</comment>
<evidence type="ECO:0000313" key="1">
    <source>
        <dbReference type="EMBL" id="CAK1544763.1"/>
    </source>
</evidence>
<evidence type="ECO:0000313" key="2">
    <source>
        <dbReference type="Proteomes" id="UP001497472"/>
    </source>
</evidence>
<reference evidence="1 2" key="1">
    <citation type="submission" date="2023-11" db="EMBL/GenBank/DDBJ databases">
        <authorList>
            <person name="Okamura Y."/>
        </authorList>
    </citation>
    <scope>NUCLEOTIDE SEQUENCE [LARGE SCALE GENOMIC DNA]</scope>
</reference>
<accession>A0AAV1J5Q0</accession>
<name>A0AAV1J5Q0_9NEOP</name>
<dbReference type="EMBL" id="CAVLEF010000006">
    <property type="protein sequence ID" value="CAK1544763.1"/>
    <property type="molecule type" value="Genomic_DNA"/>
</dbReference>
<proteinExistence type="predicted"/>